<evidence type="ECO:0000313" key="8">
    <source>
        <dbReference type="EMBL" id="WYJ77485.1"/>
    </source>
</evidence>
<dbReference type="PANTHER" id="PTHR30505">
    <property type="entry name" value="FRUCTOSE-LIKE PERMEASE"/>
    <property type="match status" value="1"/>
</dbReference>
<keyword evidence="1" id="KW-0813">Transport</keyword>
<evidence type="ECO:0000256" key="1">
    <source>
        <dbReference type="ARBA" id="ARBA00022448"/>
    </source>
</evidence>
<reference evidence="8 9" key="1">
    <citation type="submission" date="2021-03" db="EMBL/GenBank/DDBJ databases">
        <authorList>
            <person name="Gilmore M.S."/>
            <person name="Schwartzman J."/>
            <person name="Van Tyne D."/>
            <person name="Martin M."/>
            <person name="Earl A.M."/>
            <person name="Manson A.L."/>
            <person name="Straub T."/>
            <person name="Salamzade R."/>
            <person name="Saavedra J."/>
            <person name="Lebreton F."/>
            <person name="Prichula J."/>
            <person name="Schaufler K."/>
            <person name="Gaca A."/>
            <person name="Sgardioli B."/>
            <person name="Wagenaar J."/>
            <person name="Strong T."/>
        </authorList>
    </citation>
    <scope>NUCLEOTIDE SEQUENCE [LARGE SCALE GENOMIC DNA]</scope>
    <source>
        <strain evidence="8 9">DIV2402</strain>
    </source>
</reference>
<feature type="domain" description="PTS EIIB type-2" evidence="7">
    <location>
        <begin position="1"/>
        <end position="97"/>
    </location>
</feature>
<evidence type="ECO:0000313" key="9">
    <source>
        <dbReference type="Proteomes" id="UP000664701"/>
    </source>
</evidence>
<dbReference type="Pfam" id="PF02302">
    <property type="entry name" value="PTS_IIB"/>
    <property type="match status" value="1"/>
</dbReference>
<reference evidence="8 9" key="2">
    <citation type="submission" date="2024-03" db="EMBL/GenBank/DDBJ databases">
        <title>The Genome Sequence of Enterococcus sp. DIV2402.</title>
        <authorList>
            <consortium name="The Broad Institute Genomics Platform"/>
            <consortium name="The Broad Institute Microbial Omics Core"/>
            <consortium name="The Broad Institute Genomic Center for Infectious Diseases"/>
            <person name="Earl A."/>
            <person name="Manson A."/>
            <person name="Gilmore M."/>
            <person name="Schwartman J."/>
            <person name="Shea T."/>
            <person name="Abouelleil A."/>
            <person name="Cao P."/>
            <person name="Chapman S."/>
            <person name="Cusick C."/>
            <person name="Young S."/>
            <person name="Neafsey D."/>
            <person name="Nusbaum C."/>
            <person name="Birren B."/>
        </authorList>
    </citation>
    <scope>NUCLEOTIDE SEQUENCE [LARGE SCALE GENOMIC DNA]</scope>
    <source>
        <strain evidence="8 9">DIV2402</strain>
    </source>
</reference>
<evidence type="ECO:0000256" key="3">
    <source>
        <dbReference type="ARBA" id="ARBA00022597"/>
    </source>
</evidence>
<dbReference type="Gene3D" id="3.40.50.2300">
    <property type="match status" value="1"/>
</dbReference>
<dbReference type="RefSeq" id="WP_207940392.1">
    <property type="nucleotide sequence ID" value="NZ_CP147251.1"/>
</dbReference>
<organism evidence="8 9">
    <name type="scientific">Candidatus Enterococcus lowellii</name>
    <dbReference type="NCBI Taxonomy" id="2230877"/>
    <lineage>
        <taxon>Bacteria</taxon>
        <taxon>Bacillati</taxon>
        <taxon>Bacillota</taxon>
        <taxon>Bacilli</taxon>
        <taxon>Lactobacillales</taxon>
        <taxon>Enterococcaceae</taxon>
        <taxon>Enterococcus</taxon>
    </lineage>
</organism>
<dbReference type="PANTHER" id="PTHR30505:SF0">
    <property type="entry name" value="FRUCTOSE-LIKE PTS SYSTEM EIIBC COMPONENT-RELATED"/>
    <property type="match status" value="1"/>
</dbReference>
<dbReference type="InterPro" id="IPR003501">
    <property type="entry name" value="PTS_EIIB_2/3"/>
</dbReference>
<dbReference type="Proteomes" id="UP000664701">
    <property type="component" value="Chromosome"/>
</dbReference>
<sequence>MKVIGISACPTGIAHTYMAADSVENAVKKRNGIVKMETQGSIGIENKLTKADIESADLIIFTAAVTIREEERFEGFEDKIIEVSLQDAIGKIDRILDEYFEGRN</sequence>
<evidence type="ECO:0000256" key="2">
    <source>
        <dbReference type="ARBA" id="ARBA00022553"/>
    </source>
</evidence>
<evidence type="ECO:0000256" key="4">
    <source>
        <dbReference type="ARBA" id="ARBA00022679"/>
    </source>
</evidence>
<dbReference type="CDD" id="cd05569">
    <property type="entry name" value="PTS_IIB_fructose"/>
    <property type="match status" value="1"/>
</dbReference>
<keyword evidence="9" id="KW-1185">Reference proteome</keyword>
<dbReference type="PROSITE" id="PS51099">
    <property type="entry name" value="PTS_EIIB_TYPE_2"/>
    <property type="match status" value="1"/>
</dbReference>
<dbReference type="NCBIfam" id="TIGR00829">
    <property type="entry name" value="FRU"/>
    <property type="match status" value="1"/>
</dbReference>
<dbReference type="InterPro" id="IPR003353">
    <property type="entry name" value="PTS_IIB_fruc"/>
</dbReference>
<evidence type="ECO:0000256" key="6">
    <source>
        <dbReference type="ARBA" id="ARBA00022777"/>
    </source>
</evidence>
<dbReference type="InterPro" id="IPR013011">
    <property type="entry name" value="PTS_EIIB_2"/>
</dbReference>
<accession>A0ABZ2SP70</accession>
<dbReference type="InterPro" id="IPR050864">
    <property type="entry name" value="Bacterial_PTS_Sugar_Transport"/>
</dbReference>
<dbReference type="EMBL" id="CP147251">
    <property type="protein sequence ID" value="WYJ77485.1"/>
    <property type="molecule type" value="Genomic_DNA"/>
</dbReference>
<name>A0ABZ2SP70_9ENTE</name>
<dbReference type="InterPro" id="IPR036095">
    <property type="entry name" value="PTS_EIIB-like_sf"/>
</dbReference>
<evidence type="ECO:0000256" key="5">
    <source>
        <dbReference type="ARBA" id="ARBA00022683"/>
    </source>
</evidence>
<gene>
    <name evidence="8" type="ORF">DOK78_002123</name>
</gene>
<dbReference type="SUPFAM" id="SSF52794">
    <property type="entry name" value="PTS system IIB component-like"/>
    <property type="match status" value="1"/>
</dbReference>
<proteinExistence type="predicted"/>
<keyword evidence="3" id="KW-0762">Sugar transport</keyword>
<evidence type="ECO:0000259" key="7">
    <source>
        <dbReference type="PROSITE" id="PS51099"/>
    </source>
</evidence>
<keyword evidence="4" id="KW-0808">Transferase</keyword>
<keyword evidence="5" id="KW-0598">Phosphotransferase system</keyword>
<keyword evidence="2" id="KW-0597">Phosphoprotein</keyword>
<protein>
    <submittedName>
        <fullName evidence="8">PTS system, fructose-specific IIB-like component</fullName>
    </submittedName>
</protein>
<keyword evidence="6" id="KW-0418">Kinase</keyword>